<dbReference type="SUPFAM" id="SSF51735">
    <property type="entry name" value="NAD(P)-binding Rossmann-fold domains"/>
    <property type="match status" value="1"/>
</dbReference>
<dbReference type="InterPro" id="IPR036291">
    <property type="entry name" value="NAD(P)-bd_dom_sf"/>
</dbReference>
<evidence type="ECO:0000256" key="2">
    <source>
        <dbReference type="ARBA" id="ARBA00022532"/>
    </source>
</evidence>
<protein>
    <recommendedName>
        <fullName evidence="1">malate dehydrogenase</fullName>
        <ecNumber evidence="1">1.1.1.37</ecNumber>
    </recommendedName>
</protein>
<dbReference type="Gene3D" id="3.40.50.720">
    <property type="entry name" value="NAD(P)-binding Rossmann-like Domain"/>
    <property type="match status" value="1"/>
</dbReference>
<evidence type="ECO:0000256" key="3">
    <source>
        <dbReference type="ARBA" id="ARBA00023002"/>
    </source>
</evidence>
<evidence type="ECO:0000313" key="6">
    <source>
        <dbReference type="Proteomes" id="UP000037510"/>
    </source>
</evidence>
<dbReference type="Proteomes" id="UP000037510">
    <property type="component" value="Unassembled WGS sequence"/>
</dbReference>
<dbReference type="InterPro" id="IPR015955">
    <property type="entry name" value="Lactate_DH/Glyco_Ohase_4_C"/>
</dbReference>
<dbReference type="GO" id="GO:0005739">
    <property type="term" value="C:mitochondrion"/>
    <property type="evidence" value="ECO:0007669"/>
    <property type="project" value="TreeGrafter"/>
</dbReference>
<keyword evidence="3" id="KW-0560">Oxidoreductase</keyword>
<name>A0A0L7LE96_OPEBR</name>
<organism evidence="5 6">
    <name type="scientific">Operophtera brumata</name>
    <name type="common">Winter moth</name>
    <name type="synonym">Phalaena brumata</name>
    <dbReference type="NCBI Taxonomy" id="104452"/>
    <lineage>
        <taxon>Eukaryota</taxon>
        <taxon>Metazoa</taxon>
        <taxon>Ecdysozoa</taxon>
        <taxon>Arthropoda</taxon>
        <taxon>Hexapoda</taxon>
        <taxon>Insecta</taxon>
        <taxon>Pterygota</taxon>
        <taxon>Neoptera</taxon>
        <taxon>Endopterygota</taxon>
        <taxon>Lepidoptera</taxon>
        <taxon>Glossata</taxon>
        <taxon>Ditrysia</taxon>
        <taxon>Geometroidea</taxon>
        <taxon>Geometridae</taxon>
        <taxon>Larentiinae</taxon>
        <taxon>Operophtera</taxon>
    </lineage>
</organism>
<dbReference type="EC" id="1.1.1.37" evidence="1"/>
<dbReference type="Gene3D" id="3.90.110.10">
    <property type="entry name" value="Lactate dehydrogenase/glycoside hydrolase, family 4, C-terminal"/>
    <property type="match status" value="1"/>
</dbReference>
<dbReference type="PANTHER" id="PTHR11540:SF16">
    <property type="entry name" value="MALATE DEHYDROGENASE, MITOCHONDRIAL"/>
    <property type="match status" value="1"/>
</dbReference>
<keyword evidence="2" id="KW-0816">Tricarboxylic acid cycle</keyword>
<keyword evidence="4" id="KW-0520">NAD</keyword>
<comment type="caution">
    <text evidence="5">The sequence shown here is derived from an EMBL/GenBank/DDBJ whole genome shotgun (WGS) entry which is preliminary data.</text>
</comment>
<dbReference type="GO" id="GO:0006099">
    <property type="term" value="P:tricarboxylic acid cycle"/>
    <property type="evidence" value="ECO:0007669"/>
    <property type="project" value="UniProtKB-KW"/>
</dbReference>
<dbReference type="PANTHER" id="PTHR11540">
    <property type="entry name" value="MALATE AND LACTATE DEHYDROGENASE"/>
    <property type="match status" value="1"/>
</dbReference>
<sequence>MAGLHDLSRQYSVANCIKERLLDSTANTNKGYESFSYEIVQSSKEFSVEYSHSHKCRVEDGKMPARSGSSNLMRPFVVLALPGMYLLFKYNQYRQQQMETARRRVTERELTHLNTKILFRSKCLWSDIAGHIKTEVVSVRMFAKKPDDGCRRALVDIPPDEDPVCPGPCERQQTKKEGILHKIKLKVIEGGTNFGTSYRRLTCKKEPICKEIKVIEPKALPLPPQKKAVPMPLPRPGVQVSVLGADTAVGQLRLYEAQEAEGPDCCRKLCKVVRDLQNINTNCLVQAFSCSCCELERCLQVKCIYMLRLYEAQEAEGPDCCRKLCKVVRDLQNINTNCLVQAFSCSCCELERCLQSTDIVLMLDGCPNVDLTFEKRFSLQAPLVKHYADCIATECPKAFVIVCASPIDCMVPLVSETLKETGWYDPRKVLGSLAVPEMRASTLAARVLCLEPRYTRVPCVGGTEGGMLHNALLMTDAVRAAPAALSKTSMKAADLSEAHALAGLVTKVAHALLCHDIPRVTGYVETDPGQVISPARFIANVVELGGQGITKSLGLPKMSDNEINLMTKAVNELDARLVLALDWYRKYSSSTVRLDACASQNVFFSSSTHNRFDDCAYAIILIVKLYNHFLSFRYLAMELLLNNKGICKKFDLPAKMNSLEMELMDLALSDIAYNVELAHCWHQATSVEEYDRCGMQMCTHFCKKRHYDHVDSCAVQMC</sequence>
<dbReference type="AlphaFoldDB" id="A0A0L7LE96"/>
<reference evidence="5 6" key="1">
    <citation type="journal article" date="2015" name="Genome Biol. Evol.">
        <title>The genome of winter moth (Operophtera brumata) provides a genomic perspective on sexual dimorphism and phenology.</title>
        <authorList>
            <person name="Derks M.F."/>
            <person name="Smit S."/>
            <person name="Salis L."/>
            <person name="Schijlen E."/>
            <person name="Bossers A."/>
            <person name="Mateman C."/>
            <person name="Pijl A.S."/>
            <person name="de Ridder D."/>
            <person name="Groenen M.A."/>
            <person name="Visser M.E."/>
            <person name="Megens H.J."/>
        </authorList>
    </citation>
    <scope>NUCLEOTIDE SEQUENCE [LARGE SCALE GENOMIC DNA]</scope>
    <source>
        <strain evidence="5">WM2013NL</strain>
        <tissue evidence="5">Head and thorax</tissue>
    </source>
</reference>
<evidence type="ECO:0000256" key="4">
    <source>
        <dbReference type="ARBA" id="ARBA00023027"/>
    </source>
</evidence>
<proteinExistence type="predicted"/>
<accession>A0A0L7LE96</accession>
<gene>
    <name evidence="5" type="ORF">OBRU01_10346</name>
</gene>
<evidence type="ECO:0000313" key="5">
    <source>
        <dbReference type="EMBL" id="KOB73715.1"/>
    </source>
</evidence>
<dbReference type="EMBL" id="JTDY01001501">
    <property type="protein sequence ID" value="KOB73715.1"/>
    <property type="molecule type" value="Genomic_DNA"/>
</dbReference>
<dbReference type="GO" id="GO:0030060">
    <property type="term" value="F:L-malate dehydrogenase (NAD+) activity"/>
    <property type="evidence" value="ECO:0007669"/>
    <property type="project" value="UniProtKB-EC"/>
</dbReference>
<keyword evidence="6" id="KW-1185">Reference proteome</keyword>
<dbReference type="STRING" id="104452.A0A0L7LE96"/>
<evidence type="ECO:0000256" key="1">
    <source>
        <dbReference type="ARBA" id="ARBA00012995"/>
    </source>
</evidence>